<protein>
    <submittedName>
        <fullName evidence="2">Uncharacterized protein</fullName>
    </submittedName>
</protein>
<keyword evidence="1" id="KW-0812">Transmembrane</keyword>
<organism evidence="2 3">
    <name type="scientific">Youngiibacter fragilis 232.1</name>
    <dbReference type="NCBI Taxonomy" id="994573"/>
    <lineage>
        <taxon>Bacteria</taxon>
        <taxon>Bacillati</taxon>
        <taxon>Bacillota</taxon>
        <taxon>Clostridia</taxon>
        <taxon>Eubacteriales</taxon>
        <taxon>Clostridiaceae</taxon>
        <taxon>Youngiibacter</taxon>
    </lineage>
</organism>
<reference evidence="2 3" key="1">
    <citation type="journal article" date="2014" name="Genome Announc.">
        <title>Genome Sequence of Youngiibacter fragilis, the Type Strain of the Genus Youngiibacter.</title>
        <authorList>
            <person name="Wawrik C.B."/>
            <person name="Callaghan A.V."/>
            <person name="Stamps B.W."/>
            <person name="Wawrik B."/>
        </authorList>
    </citation>
    <scope>NUCLEOTIDE SEQUENCE [LARGE SCALE GENOMIC DNA]</scope>
    <source>
        <strain evidence="2 3">232.1</strain>
    </source>
</reference>
<dbReference type="Proteomes" id="UP000017747">
    <property type="component" value="Unassembled WGS sequence"/>
</dbReference>
<comment type="caution">
    <text evidence="2">The sequence shown here is derived from an EMBL/GenBank/DDBJ whole genome shotgun (WGS) entry which is preliminary data.</text>
</comment>
<keyword evidence="1" id="KW-1133">Transmembrane helix</keyword>
<feature type="transmembrane region" description="Helical" evidence="1">
    <location>
        <begin position="33"/>
        <end position="52"/>
    </location>
</feature>
<dbReference type="STRING" id="994573.T472_0202495"/>
<gene>
    <name evidence="2" type="ORF">T472_0202495</name>
</gene>
<dbReference type="AlphaFoldDB" id="V7I8P3"/>
<name>V7I8P3_9CLOT</name>
<evidence type="ECO:0000313" key="2">
    <source>
        <dbReference type="EMBL" id="ETA82228.1"/>
    </source>
</evidence>
<evidence type="ECO:0000313" key="3">
    <source>
        <dbReference type="Proteomes" id="UP000017747"/>
    </source>
</evidence>
<keyword evidence="1" id="KW-0472">Membrane</keyword>
<dbReference type="EMBL" id="AXUN02000035">
    <property type="protein sequence ID" value="ETA82228.1"/>
    <property type="molecule type" value="Genomic_DNA"/>
</dbReference>
<evidence type="ECO:0000256" key="1">
    <source>
        <dbReference type="SAM" id="Phobius"/>
    </source>
</evidence>
<accession>V7I8P3</accession>
<feature type="transmembrane region" description="Helical" evidence="1">
    <location>
        <begin position="7"/>
        <end position="27"/>
    </location>
</feature>
<dbReference type="RefSeq" id="WP_023383841.1">
    <property type="nucleotide sequence ID" value="NZ_AXUN02000035.1"/>
</dbReference>
<proteinExistence type="predicted"/>
<sequence>MKAKRKFGHVLMSAGFTLIIYNAILYFTGQGEAMPALIIGGIALGVTGALLLKR</sequence>
<keyword evidence="3" id="KW-1185">Reference proteome</keyword>